<dbReference type="Proteomes" id="UP000317648">
    <property type="component" value="Chromosome"/>
</dbReference>
<evidence type="ECO:0000313" key="2">
    <source>
        <dbReference type="Proteomes" id="UP000317648"/>
    </source>
</evidence>
<dbReference type="AlphaFoldDB" id="A0A518DVF0"/>
<dbReference type="OrthoDB" id="9146593at2"/>
<gene>
    <name evidence="1" type="ORF">Pla8534_36330</name>
</gene>
<dbReference type="EMBL" id="CP036433">
    <property type="protein sequence ID" value="QDU95816.1"/>
    <property type="molecule type" value="Genomic_DNA"/>
</dbReference>
<protein>
    <recommendedName>
        <fullName evidence="3">DUF1552 domain-containing protein</fullName>
    </recommendedName>
</protein>
<dbReference type="Pfam" id="PF07586">
    <property type="entry name" value="HXXSHH"/>
    <property type="match status" value="1"/>
</dbReference>
<keyword evidence="2" id="KW-1185">Reference proteome</keyword>
<proteinExistence type="predicted"/>
<sequence>MKKSWRLSRRTVLRGLGATIALPFLDAMTPLARAARRNMKPPVRLMWHWVGTATNMADWFPQEEGPDYTLSPALQPLERHRRHFSVVTGTRNFTHLDYGNQGVVGGHGSGLCWLTSQFDKVGSGVYDIATHSSVDQIAARHLGNETRHPSLQLGSYSSTFHVLSWTERGTPLPTITGPGKLFSQLFTERTAKEREAYRRNLMQNKSLLDLVQGSRQDLQRRLGNEDQEKLDQYLTSIRELEKGFTRDELWLDTPLPVLNVKEPAPSAEKNKEQWQREMFRLITLAFSADMTRVVALAGDGPGDYNSFLPGVTEAWHPISHHNRDPNKLAQMTKINQWNARMHGEFIDMLSKSKESDGSSLLDNSLILTGDSMTDGQHWGGNYPLLLTGHGGGLRQGRHLKFCTPPNYNQDKWPLAEIPTSNVYLSMLKAAGAPVEKFADSTGTLSGLS</sequence>
<dbReference type="InterPro" id="IPR011447">
    <property type="entry name" value="DUF1552"/>
</dbReference>
<organism evidence="1 2">
    <name type="scientific">Lignipirellula cremea</name>
    <dbReference type="NCBI Taxonomy" id="2528010"/>
    <lineage>
        <taxon>Bacteria</taxon>
        <taxon>Pseudomonadati</taxon>
        <taxon>Planctomycetota</taxon>
        <taxon>Planctomycetia</taxon>
        <taxon>Pirellulales</taxon>
        <taxon>Pirellulaceae</taxon>
        <taxon>Lignipirellula</taxon>
    </lineage>
</organism>
<reference evidence="1 2" key="1">
    <citation type="submission" date="2019-02" db="EMBL/GenBank/DDBJ databases">
        <title>Deep-cultivation of Planctomycetes and their phenomic and genomic characterization uncovers novel biology.</title>
        <authorList>
            <person name="Wiegand S."/>
            <person name="Jogler M."/>
            <person name="Boedeker C."/>
            <person name="Pinto D."/>
            <person name="Vollmers J."/>
            <person name="Rivas-Marin E."/>
            <person name="Kohn T."/>
            <person name="Peeters S.H."/>
            <person name="Heuer A."/>
            <person name="Rast P."/>
            <person name="Oberbeckmann S."/>
            <person name="Bunk B."/>
            <person name="Jeske O."/>
            <person name="Meyerdierks A."/>
            <person name="Storesund J.E."/>
            <person name="Kallscheuer N."/>
            <person name="Luecker S."/>
            <person name="Lage O.M."/>
            <person name="Pohl T."/>
            <person name="Merkel B.J."/>
            <person name="Hornburger P."/>
            <person name="Mueller R.-W."/>
            <person name="Bruemmer F."/>
            <person name="Labrenz M."/>
            <person name="Spormann A.M."/>
            <person name="Op den Camp H."/>
            <person name="Overmann J."/>
            <person name="Amann R."/>
            <person name="Jetten M.S.M."/>
            <person name="Mascher T."/>
            <person name="Medema M.H."/>
            <person name="Devos D.P."/>
            <person name="Kaster A.-K."/>
            <person name="Ovreas L."/>
            <person name="Rohde M."/>
            <person name="Galperin M.Y."/>
            <person name="Jogler C."/>
        </authorList>
    </citation>
    <scope>NUCLEOTIDE SEQUENCE [LARGE SCALE GENOMIC DNA]</scope>
    <source>
        <strain evidence="1 2">Pla85_3_4</strain>
    </source>
</reference>
<accession>A0A518DVF0</accession>
<dbReference type="InterPro" id="IPR006311">
    <property type="entry name" value="TAT_signal"/>
</dbReference>
<evidence type="ECO:0008006" key="3">
    <source>
        <dbReference type="Google" id="ProtNLM"/>
    </source>
</evidence>
<dbReference type="RefSeq" id="WP_145054513.1">
    <property type="nucleotide sequence ID" value="NZ_CP036433.1"/>
</dbReference>
<name>A0A518DVF0_9BACT</name>
<evidence type="ECO:0000313" key="1">
    <source>
        <dbReference type="EMBL" id="QDU95816.1"/>
    </source>
</evidence>
<dbReference type="KEGG" id="lcre:Pla8534_36330"/>
<dbReference type="PROSITE" id="PS51318">
    <property type="entry name" value="TAT"/>
    <property type="match status" value="1"/>
</dbReference>